<protein>
    <submittedName>
        <fullName evidence="1">AlNc14C68G4778 protein</fullName>
    </submittedName>
</protein>
<reference evidence="1" key="2">
    <citation type="submission" date="2011-02" db="EMBL/GenBank/DDBJ databases">
        <authorList>
            <person name="MacLean D."/>
        </authorList>
    </citation>
    <scope>NUCLEOTIDE SEQUENCE</scope>
</reference>
<dbReference type="EMBL" id="FR824113">
    <property type="protein sequence ID" value="CCA19335.1"/>
    <property type="molecule type" value="Genomic_DNA"/>
</dbReference>
<evidence type="ECO:0000313" key="1">
    <source>
        <dbReference type="EMBL" id="CCA19335.1"/>
    </source>
</evidence>
<gene>
    <name evidence="1" type="primary">AlNc14C68G4778</name>
    <name evidence="1" type="ORF">ALNC14_054780</name>
</gene>
<sequence length="163" mass="18961">MLIFCGVLFVSGFDKMTRITIHVLKRYKKVQGDHDVHYVCASLLKYGGVNVVISSLTSRIRSYSESLPLFAILCYLILVKDRRRFLVAPLKTHVKAQHELTKGKESRRHQVTDKTKNLFSLNIHERQNIKGKTYYAYQDQREKHTNDSTIRLSVVFIVVIELH</sequence>
<organism evidence="1">
    <name type="scientific">Albugo laibachii Nc14</name>
    <dbReference type="NCBI Taxonomy" id="890382"/>
    <lineage>
        <taxon>Eukaryota</taxon>
        <taxon>Sar</taxon>
        <taxon>Stramenopiles</taxon>
        <taxon>Oomycota</taxon>
        <taxon>Peronosporomycetes</taxon>
        <taxon>Albuginales</taxon>
        <taxon>Albuginaceae</taxon>
        <taxon>Albugo</taxon>
    </lineage>
</organism>
<proteinExistence type="predicted"/>
<dbReference type="HOGENOM" id="CLU_1762137_0_0_1"/>
<accession>F0WDQ8</accession>
<name>F0WDQ8_9STRA</name>
<dbReference type="AlphaFoldDB" id="F0WDQ8"/>
<reference evidence="1" key="1">
    <citation type="journal article" date="2011" name="PLoS Biol.">
        <title>Gene gain and loss during evolution of obligate parasitism in the white rust pathogen of Arabidopsis thaliana.</title>
        <authorList>
            <person name="Kemen E."/>
            <person name="Gardiner A."/>
            <person name="Schultz-Larsen T."/>
            <person name="Kemen A.C."/>
            <person name="Balmuth A.L."/>
            <person name="Robert-Seilaniantz A."/>
            <person name="Bailey K."/>
            <person name="Holub E."/>
            <person name="Studholme D.J."/>
            <person name="Maclean D."/>
            <person name="Jones J.D."/>
        </authorList>
    </citation>
    <scope>NUCLEOTIDE SEQUENCE</scope>
</reference>